<evidence type="ECO:0000256" key="1">
    <source>
        <dbReference type="ARBA" id="ARBA00004245"/>
    </source>
</evidence>
<dbReference type="GO" id="GO:0030042">
    <property type="term" value="P:actin filament depolymerization"/>
    <property type="evidence" value="ECO:0007669"/>
    <property type="project" value="TreeGrafter"/>
</dbReference>
<organism evidence="9 10">
    <name type="scientific">Thamnophis sirtalis</name>
    <dbReference type="NCBI Taxonomy" id="35019"/>
    <lineage>
        <taxon>Eukaryota</taxon>
        <taxon>Metazoa</taxon>
        <taxon>Chordata</taxon>
        <taxon>Craniata</taxon>
        <taxon>Vertebrata</taxon>
        <taxon>Euteleostomi</taxon>
        <taxon>Lepidosauria</taxon>
        <taxon>Squamata</taxon>
        <taxon>Bifurcata</taxon>
        <taxon>Unidentata</taxon>
        <taxon>Episquamata</taxon>
        <taxon>Toxicofera</taxon>
        <taxon>Serpentes</taxon>
        <taxon>Colubroidea</taxon>
        <taxon>Colubridae</taxon>
        <taxon>Natricinae</taxon>
        <taxon>Thamnophis</taxon>
    </lineage>
</organism>
<dbReference type="PROSITE" id="PS51263">
    <property type="entry name" value="ADF_H"/>
    <property type="match status" value="1"/>
</dbReference>
<keyword evidence="9" id="KW-1185">Reference proteome</keyword>
<dbReference type="GO" id="GO:0010976">
    <property type="term" value="P:positive regulation of neuron projection development"/>
    <property type="evidence" value="ECO:0007669"/>
    <property type="project" value="TreeGrafter"/>
</dbReference>
<protein>
    <recommendedName>
        <fullName evidence="7">Twinfilin-1</fullName>
    </recommendedName>
</protein>
<proteinExistence type="inferred from homology"/>
<evidence type="ECO:0000256" key="5">
    <source>
        <dbReference type="ARBA" id="ARBA00023203"/>
    </source>
</evidence>
<dbReference type="GO" id="GO:0051016">
    <property type="term" value="P:barbed-end actin filament capping"/>
    <property type="evidence" value="ECO:0007669"/>
    <property type="project" value="TreeGrafter"/>
</dbReference>
<dbReference type="InterPro" id="IPR028458">
    <property type="entry name" value="Twinfilin"/>
</dbReference>
<accession>A0A6I9Z2B4</accession>
<keyword evidence="3" id="KW-0963">Cytoplasm</keyword>
<dbReference type="InterPro" id="IPR029006">
    <property type="entry name" value="ADF-H/Gelsolin-like_dom_sf"/>
</dbReference>
<dbReference type="RefSeq" id="XP_013931198.1">
    <property type="nucleotide sequence ID" value="XM_014075723.1"/>
</dbReference>
<evidence type="ECO:0000313" key="10">
    <source>
        <dbReference type="RefSeq" id="XP_013931198.1"/>
    </source>
</evidence>
<dbReference type="GO" id="GO:0030016">
    <property type="term" value="C:myofibril"/>
    <property type="evidence" value="ECO:0007669"/>
    <property type="project" value="TreeGrafter"/>
</dbReference>
<dbReference type="SMART" id="SM00102">
    <property type="entry name" value="ADF"/>
    <property type="match status" value="1"/>
</dbReference>
<dbReference type="Pfam" id="PF00241">
    <property type="entry name" value="Cofilin_ADF"/>
    <property type="match status" value="1"/>
</dbReference>
<dbReference type="KEGG" id="tsr:106556741"/>
<reference evidence="10 11" key="1">
    <citation type="submission" date="2025-04" db="UniProtKB">
        <authorList>
            <consortium name="RefSeq"/>
        </authorList>
    </citation>
    <scope>IDENTIFICATION</scope>
    <source>
        <tissue evidence="10 11">Skeletal muscle</tissue>
    </source>
</reference>
<dbReference type="PANTHER" id="PTHR13759">
    <property type="entry name" value="TWINFILIN"/>
    <property type="match status" value="1"/>
</dbReference>
<dbReference type="GO" id="GO:0005884">
    <property type="term" value="C:actin filament"/>
    <property type="evidence" value="ECO:0007669"/>
    <property type="project" value="TreeGrafter"/>
</dbReference>
<evidence type="ECO:0000256" key="6">
    <source>
        <dbReference type="ARBA" id="ARBA00023212"/>
    </source>
</evidence>
<evidence type="ECO:0000313" key="11">
    <source>
        <dbReference type="RefSeq" id="XP_013931199.1"/>
    </source>
</evidence>
<dbReference type="OrthoDB" id="10006997at2759"/>
<feature type="domain" description="ADF-H" evidence="8">
    <location>
        <begin position="41"/>
        <end position="176"/>
    </location>
</feature>
<dbReference type="GeneID" id="106556741"/>
<dbReference type="GO" id="GO:0051015">
    <property type="term" value="F:actin filament binding"/>
    <property type="evidence" value="ECO:0007669"/>
    <property type="project" value="TreeGrafter"/>
</dbReference>
<dbReference type="AlphaFoldDB" id="A0A6I9Z2B4"/>
<dbReference type="Gene3D" id="3.40.20.10">
    <property type="entry name" value="Severin"/>
    <property type="match status" value="2"/>
</dbReference>
<keyword evidence="4" id="KW-0677">Repeat</keyword>
<dbReference type="GO" id="GO:0003785">
    <property type="term" value="F:actin monomer binding"/>
    <property type="evidence" value="ECO:0007669"/>
    <property type="project" value="TreeGrafter"/>
</dbReference>
<dbReference type="FunFam" id="3.40.20.10:FF:000012">
    <property type="entry name" value="Twinfilin-1 isoform 1"/>
    <property type="match status" value="1"/>
</dbReference>
<evidence type="ECO:0000256" key="4">
    <source>
        <dbReference type="ARBA" id="ARBA00022737"/>
    </source>
</evidence>
<evidence type="ECO:0000256" key="3">
    <source>
        <dbReference type="ARBA" id="ARBA00022490"/>
    </source>
</evidence>
<dbReference type="PANTHER" id="PTHR13759:SF8">
    <property type="entry name" value="TWINFILIN-1"/>
    <property type="match status" value="1"/>
</dbReference>
<evidence type="ECO:0000256" key="7">
    <source>
        <dbReference type="ARBA" id="ARBA00040325"/>
    </source>
</evidence>
<comment type="subcellular location">
    <subcellularLocation>
        <location evidence="1">Cytoplasm</location>
        <location evidence="1">Cytoskeleton</location>
    </subcellularLocation>
</comment>
<keyword evidence="6" id="KW-0206">Cytoskeleton</keyword>
<evidence type="ECO:0000313" key="9">
    <source>
        <dbReference type="Proteomes" id="UP000504617"/>
    </source>
</evidence>
<name>A0A6I9Z2B4_9SAUR</name>
<dbReference type="CDD" id="cd11285">
    <property type="entry name" value="ADF_Twf-N_like"/>
    <property type="match status" value="1"/>
</dbReference>
<dbReference type="InterPro" id="IPR002108">
    <property type="entry name" value="ADF-H"/>
</dbReference>
<comment type="similarity">
    <text evidence="2">Belongs to the actin-binding proteins ADF family. Twinfilin subfamily.</text>
</comment>
<keyword evidence="5" id="KW-0009">Actin-binding</keyword>
<dbReference type="GO" id="GO:0010591">
    <property type="term" value="P:regulation of lamellipodium assembly"/>
    <property type="evidence" value="ECO:0007669"/>
    <property type="project" value="TreeGrafter"/>
</dbReference>
<sequence>MAKRHVSVPRRSGLLVASPPFAFWPVLQVRIAAIVEVMSHQTGIPASEEVKETFARARNGQYRFLKIVIENEQLVVGCAKQPGSTWEKDYDSFILPLLEDRQPCYLLYRLDSQNAQGYEWIFIAWSPDHSPVRQKMLYAATRATLKKEFGGGHIKDEVFGTNKDDVSLNGYHKYLMIQSSPAPLTTAEEELQQIKISEVQTEVSVDTKHQTLQEVALPVAQDALQALKKLKSKELNYVHLQIDMKNEIIVLASILPTELKDLPRRIPKNSAR</sequence>
<evidence type="ECO:0000256" key="2">
    <source>
        <dbReference type="ARBA" id="ARBA00009557"/>
    </source>
</evidence>
<dbReference type="SUPFAM" id="SSF55753">
    <property type="entry name" value="Actin depolymerizing proteins"/>
    <property type="match status" value="2"/>
</dbReference>
<evidence type="ECO:0000259" key="8">
    <source>
        <dbReference type="PROSITE" id="PS51263"/>
    </source>
</evidence>
<dbReference type="RefSeq" id="XP_013931199.1">
    <property type="nucleotide sequence ID" value="XM_014075724.1"/>
</dbReference>
<dbReference type="Proteomes" id="UP000504617">
    <property type="component" value="Unplaced"/>
</dbReference>
<gene>
    <name evidence="10 11" type="primary">LOC106556741</name>
</gene>